<dbReference type="Gene3D" id="3.40.50.1820">
    <property type="entry name" value="alpha/beta hydrolase"/>
    <property type="match status" value="1"/>
</dbReference>
<dbReference type="OrthoDB" id="9798122at2"/>
<dbReference type="PIRSF" id="PIRSF029171">
    <property type="entry name" value="Esterase_LipA"/>
    <property type="match status" value="1"/>
</dbReference>
<dbReference type="PANTHER" id="PTHR34853:SF1">
    <property type="entry name" value="LIPASE 5"/>
    <property type="match status" value="1"/>
</dbReference>
<keyword evidence="3" id="KW-1185">Reference proteome</keyword>
<dbReference type="SUPFAM" id="SSF53474">
    <property type="entry name" value="alpha/beta-Hydrolases"/>
    <property type="match status" value="1"/>
</dbReference>
<dbReference type="Proteomes" id="UP000317344">
    <property type="component" value="Chromosome"/>
</dbReference>
<dbReference type="Pfam" id="PF03583">
    <property type="entry name" value="LIP"/>
    <property type="match status" value="1"/>
</dbReference>
<dbReference type="RefSeq" id="WP_143909806.1">
    <property type="nucleotide sequence ID" value="NZ_CP041765.1"/>
</dbReference>
<dbReference type="Gene3D" id="1.10.260.130">
    <property type="match status" value="1"/>
</dbReference>
<name>A0A516X6W8_9ACTN</name>
<sequence length="440" mass="45243">MRTRFPRTLARLAAPLTTLGAVITVAAALAAPAAAAGPETALNDLLAGSRTDTPAQTVPDAFYDAPVDLAGTRPGDVLRERPATIDFAGLDLPVHAATVLYRSDDTHGEPIAVSGTVMAPDMPWTRPGPRPLVVVAPGTQGQGDQCAPSRRMPGGGSVDNLAQAAVFLAQGYAVAVTDYEGLGTPGIHTYANRLSQAHTVLDMGRAAKRLHDPEIPADAPVGLWGYSQGGGAVASAAEQVDSYAPDLGVRGAFAGAPPANLAVTTTKIDGSRLAGAIGYAINGLEADYPQVVPAVDAQLNDRGRAMLRDVATQCTTDTEEEFGGAHSSEFTASGLPIESLLSTEPIKSVVAEQTIGTLRPGVPVFVVTGDSDDIVPARTVRAMVAGWCSLGGPVTFRDYPTPDLAPLVNHIAAMPIAAPEALAWMNDRLAGVPDAGDCPA</sequence>
<dbReference type="InterPro" id="IPR029058">
    <property type="entry name" value="AB_hydrolase_fold"/>
</dbReference>
<dbReference type="PANTHER" id="PTHR34853">
    <property type="match status" value="1"/>
</dbReference>
<proteinExistence type="predicted"/>
<organism evidence="2 3">
    <name type="scientific">Tomitella fengzijianii</name>
    <dbReference type="NCBI Taxonomy" id="2597660"/>
    <lineage>
        <taxon>Bacteria</taxon>
        <taxon>Bacillati</taxon>
        <taxon>Actinomycetota</taxon>
        <taxon>Actinomycetes</taxon>
        <taxon>Mycobacteriales</taxon>
        <taxon>Tomitella</taxon>
    </lineage>
</organism>
<protein>
    <submittedName>
        <fullName evidence="2">Lipase</fullName>
    </submittedName>
</protein>
<feature type="chain" id="PRO_5039697001" evidence="1">
    <location>
        <begin position="37"/>
        <end position="440"/>
    </location>
</feature>
<evidence type="ECO:0000313" key="2">
    <source>
        <dbReference type="EMBL" id="QDQ98401.1"/>
    </source>
</evidence>
<dbReference type="GO" id="GO:0016042">
    <property type="term" value="P:lipid catabolic process"/>
    <property type="evidence" value="ECO:0007669"/>
    <property type="project" value="InterPro"/>
</dbReference>
<reference evidence="2 3" key="2">
    <citation type="submission" date="2019-07" db="EMBL/GenBank/DDBJ databases">
        <authorList>
            <person name="Huang Y."/>
        </authorList>
    </citation>
    <scope>NUCLEOTIDE SEQUENCE [LARGE SCALE GENOMIC DNA]</scope>
    <source>
        <strain evidence="2 3">HY188</strain>
    </source>
</reference>
<evidence type="ECO:0000313" key="3">
    <source>
        <dbReference type="Proteomes" id="UP000317344"/>
    </source>
</evidence>
<keyword evidence="1" id="KW-0732">Signal</keyword>
<accession>A0A516X6W8</accession>
<feature type="signal peptide" evidence="1">
    <location>
        <begin position="1"/>
        <end position="36"/>
    </location>
</feature>
<dbReference type="GO" id="GO:0004806">
    <property type="term" value="F:triacylglycerol lipase activity"/>
    <property type="evidence" value="ECO:0007669"/>
    <property type="project" value="InterPro"/>
</dbReference>
<dbReference type="KEGG" id="toy:FO059_15080"/>
<gene>
    <name evidence="2" type="ORF">FO059_15080</name>
</gene>
<reference evidence="2 3" key="1">
    <citation type="submission" date="2019-07" db="EMBL/GenBank/DDBJ databases">
        <title>Tomitella cavernea sp. nov., an actinomycete isolated from soil.</title>
        <authorList>
            <person name="Cheng J."/>
        </authorList>
    </citation>
    <scope>NUCLEOTIDE SEQUENCE [LARGE SCALE GENOMIC DNA]</scope>
    <source>
        <strain evidence="2 3">HY188</strain>
    </source>
</reference>
<evidence type="ECO:0000256" key="1">
    <source>
        <dbReference type="SAM" id="SignalP"/>
    </source>
</evidence>
<dbReference type="AlphaFoldDB" id="A0A516X6W8"/>
<dbReference type="InterPro" id="IPR005152">
    <property type="entry name" value="Lipase_secreted"/>
</dbReference>
<dbReference type="EMBL" id="CP041765">
    <property type="protein sequence ID" value="QDQ98401.1"/>
    <property type="molecule type" value="Genomic_DNA"/>
</dbReference>